<dbReference type="Proteomes" id="UP001595616">
    <property type="component" value="Unassembled WGS sequence"/>
</dbReference>
<evidence type="ECO:0000259" key="8">
    <source>
        <dbReference type="PROSITE" id="PS50850"/>
    </source>
</evidence>
<dbReference type="Pfam" id="PF07690">
    <property type="entry name" value="MFS_1"/>
    <property type="match status" value="1"/>
</dbReference>
<proteinExistence type="predicted"/>
<keyword evidence="2" id="KW-0813">Transport</keyword>
<keyword evidence="3" id="KW-1003">Cell membrane</keyword>
<feature type="transmembrane region" description="Helical" evidence="7">
    <location>
        <begin position="141"/>
        <end position="161"/>
    </location>
</feature>
<evidence type="ECO:0000256" key="5">
    <source>
        <dbReference type="ARBA" id="ARBA00022989"/>
    </source>
</evidence>
<evidence type="ECO:0000313" key="10">
    <source>
        <dbReference type="Proteomes" id="UP001595616"/>
    </source>
</evidence>
<dbReference type="InterPro" id="IPR020846">
    <property type="entry name" value="MFS_dom"/>
</dbReference>
<feature type="domain" description="Major facilitator superfamily (MFS) profile" evidence="8">
    <location>
        <begin position="14"/>
        <end position="393"/>
    </location>
</feature>
<evidence type="ECO:0000256" key="2">
    <source>
        <dbReference type="ARBA" id="ARBA00022448"/>
    </source>
</evidence>
<evidence type="ECO:0000313" key="9">
    <source>
        <dbReference type="EMBL" id="MFC3811676.1"/>
    </source>
</evidence>
<feature type="transmembrane region" description="Helical" evidence="7">
    <location>
        <begin position="307"/>
        <end position="330"/>
    </location>
</feature>
<feature type="transmembrane region" description="Helical" evidence="7">
    <location>
        <begin position="283"/>
        <end position="301"/>
    </location>
</feature>
<feature type="transmembrane region" description="Helical" evidence="7">
    <location>
        <begin position="75"/>
        <end position="96"/>
    </location>
</feature>
<comment type="caution">
    <text evidence="9">The sequence shown here is derived from an EMBL/GenBank/DDBJ whole genome shotgun (WGS) entry which is preliminary data.</text>
</comment>
<keyword evidence="4 7" id="KW-0812">Transmembrane</keyword>
<dbReference type="RefSeq" id="WP_379838514.1">
    <property type="nucleotide sequence ID" value="NZ_JBHRYQ010000001.1"/>
</dbReference>
<dbReference type="PANTHER" id="PTHR23517">
    <property type="entry name" value="RESISTANCE PROTEIN MDTM, PUTATIVE-RELATED-RELATED"/>
    <property type="match status" value="1"/>
</dbReference>
<dbReference type="Gene3D" id="1.20.1250.20">
    <property type="entry name" value="MFS general substrate transporter like domains"/>
    <property type="match status" value="1"/>
</dbReference>
<dbReference type="PROSITE" id="PS50850">
    <property type="entry name" value="MFS"/>
    <property type="match status" value="1"/>
</dbReference>
<dbReference type="EMBL" id="JBHRYQ010000001">
    <property type="protein sequence ID" value="MFC3811676.1"/>
    <property type="molecule type" value="Genomic_DNA"/>
</dbReference>
<name>A0ABV7YXL4_9BACT</name>
<feature type="transmembrane region" description="Helical" evidence="7">
    <location>
        <begin position="15"/>
        <end position="38"/>
    </location>
</feature>
<evidence type="ECO:0000256" key="3">
    <source>
        <dbReference type="ARBA" id="ARBA00022475"/>
    </source>
</evidence>
<dbReference type="InterPro" id="IPR036259">
    <property type="entry name" value="MFS_trans_sf"/>
</dbReference>
<keyword evidence="6 7" id="KW-0472">Membrane</keyword>
<protein>
    <submittedName>
        <fullName evidence="9">MFS transporter</fullName>
    </submittedName>
</protein>
<feature type="transmembrane region" description="Helical" evidence="7">
    <location>
        <begin position="371"/>
        <end position="391"/>
    </location>
</feature>
<sequence>MTLFKNAYGGLSPKIWLLALVMLINRAGTMVVAFMSVYTTQKLNYSIEEAGYVMMMFGAGAVVGSWLGGKLTDILGHYLVQLLSLSIGGLLFFVVVKIETFEYLCAGVFILAVFGEAYRPANTVSISHFCKPENFTRSVSLVRLAINLGWAIGPVLGGYFASRNYDYLFWADGVTNILAAALVWRFLRTKVVRTAKVSKEQKALNKKDSPWRDGYFMIFVGLATLYVMSFSPLFTVLPVFYKEACGIDEQQIGLLMGLNGLLVASVEMILIYKLEHRYSKMQFIFFGCVLLVINYLMYYYLRSFAWLIVGITFGTFSEIFALPFMNTFSIERAKGHNLGQYSAAYSMSWPIAQIISPLLGTQVIALLGYDALIVSLGGLAFMATVGFYLMAKK</sequence>
<feature type="transmembrane region" description="Helical" evidence="7">
    <location>
        <begin position="252"/>
        <end position="271"/>
    </location>
</feature>
<dbReference type="InterPro" id="IPR050171">
    <property type="entry name" value="MFS_Transporters"/>
</dbReference>
<accession>A0ABV7YXL4</accession>
<comment type="subcellular location">
    <subcellularLocation>
        <location evidence="1">Cell membrane</location>
        <topology evidence="1">Multi-pass membrane protein</topology>
    </subcellularLocation>
</comment>
<feature type="transmembrane region" description="Helical" evidence="7">
    <location>
        <begin position="215"/>
        <end position="240"/>
    </location>
</feature>
<feature type="transmembrane region" description="Helical" evidence="7">
    <location>
        <begin position="167"/>
        <end position="187"/>
    </location>
</feature>
<evidence type="ECO:0000256" key="1">
    <source>
        <dbReference type="ARBA" id="ARBA00004651"/>
    </source>
</evidence>
<evidence type="ECO:0000256" key="6">
    <source>
        <dbReference type="ARBA" id="ARBA00023136"/>
    </source>
</evidence>
<feature type="transmembrane region" description="Helical" evidence="7">
    <location>
        <begin position="50"/>
        <end position="69"/>
    </location>
</feature>
<evidence type="ECO:0000256" key="7">
    <source>
        <dbReference type="SAM" id="Phobius"/>
    </source>
</evidence>
<keyword evidence="10" id="KW-1185">Reference proteome</keyword>
<organism evidence="9 10">
    <name type="scientific">Lacihabitans lacunae</name>
    <dbReference type="NCBI Taxonomy" id="1028214"/>
    <lineage>
        <taxon>Bacteria</taxon>
        <taxon>Pseudomonadati</taxon>
        <taxon>Bacteroidota</taxon>
        <taxon>Cytophagia</taxon>
        <taxon>Cytophagales</taxon>
        <taxon>Leadbetterellaceae</taxon>
        <taxon>Lacihabitans</taxon>
    </lineage>
</organism>
<dbReference type="InterPro" id="IPR011701">
    <property type="entry name" value="MFS"/>
</dbReference>
<keyword evidence="5 7" id="KW-1133">Transmembrane helix</keyword>
<gene>
    <name evidence="9" type="ORF">ACFOOI_13520</name>
</gene>
<dbReference type="SUPFAM" id="SSF103473">
    <property type="entry name" value="MFS general substrate transporter"/>
    <property type="match status" value="1"/>
</dbReference>
<feature type="transmembrane region" description="Helical" evidence="7">
    <location>
        <begin position="342"/>
        <end position="365"/>
    </location>
</feature>
<evidence type="ECO:0000256" key="4">
    <source>
        <dbReference type="ARBA" id="ARBA00022692"/>
    </source>
</evidence>
<reference evidence="10" key="1">
    <citation type="journal article" date="2019" name="Int. J. Syst. Evol. Microbiol.">
        <title>The Global Catalogue of Microorganisms (GCM) 10K type strain sequencing project: providing services to taxonomists for standard genome sequencing and annotation.</title>
        <authorList>
            <consortium name="The Broad Institute Genomics Platform"/>
            <consortium name="The Broad Institute Genome Sequencing Center for Infectious Disease"/>
            <person name="Wu L."/>
            <person name="Ma J."/>
        </authorList>
    </citation>
    <scope>NUCLEOTIDE SEQUENCE [LARGE SCALE GENOMIC DNA]</scope>
    <source>
        <strain evidence="10">CECT 7956</strain>
    </source>
</reference>